<evidence type="ECO:0000313" key="1">
    <source>
        <dbReference type="EMBL" id="OGD63061.1"/>
    </source>
</evidence>
<name>A0A1F5E6V1_9BACT</name>
<dbReference type="STRING" id="1797472.A2215_00620"/>
<protein>
    <submittedName>
        <fullName evidence="1">Uncharacterized protein</fullName>
    </submittedName>
</protein>
<dbReference type="Proteomes" id="UP000178583">
    <property type="component" value="Unassembled WGS sequence"/>
</dbReference>
<evidence type="ECO:0000313" key="2">
    <source>
        <dbReference type="Proteomes" id="UP000178583"/>
    </source>
</evidence>
<comment type="caution">
    <text evidence="1">The sequence shown here is derived from an EMBL/GenBank/DDBJ whole genome shotgun (WGS) entry which is preliminary data.</text>
</comment>
<dbReference type="AlphaFoldDB" id="A0A1F5E6V1"/>
<sequence length="106" mass="12288">MLLRFIENLRPIVPEVLECHQNKLPKGIGVKYVQDGESGKWFAVIRLEKEDLFTEANSREGLEYSVNDAVASYFDIPDKYFAQMSLDKRFYKDPQLLKNKKVLACS</sequence>
<dbReference type="EMBL" id="MEZY01000039">
    <property type="protein sequence ID" value="OGD63061.1"/>
    <property type="molecule type" value="Genomic_DNA"/>
</dbReference>
<organism evidence="1 2">
    <name type="scientific">Candidatus Berkelbacteria bacterium RIFOXYA2_FULL_43_10</name>
    <dbReference type="NCBI Taxonomy" id="1797472"/>
    <lineage>
        <taxon>Bacteria</taxon>
        <taxon>Candidatus Berkelbacteria</taxon>
    </lineage>
</organism>
<gene>
    <name evidence="1" type="ORF">A2215_00620</name>
</gene>
<reference evidence="1 2" key="1">
    <citation type="journal article" date="2016" name="Nat. Commun.">
        <title>Thousands of microbial genomes shed light on interconnected biogeochemical processes in an aquifer system.</title>
        <authorList>
            <person name="Anantharaman K."/>
            <person name="Brown C.T."/>
            <person name="Hug L.A."/>
            <person name="Sharon I."/>
            <person name="Castelle C.J."/>
            <person name="Probst A.J."/>
            <person name="Thomas B.C."/>
            <person name="Singh A."/>
            <person name="Wilkins M.J."/>
            <person name="Karaoz U."/>
            <person name="Brodie E.L."/>
            <person name="Williams K.H."/>
            <person name="Hubbard S.S."/>
            <person name="Banfield J.F."/>
        </authorList>
    </citation>
    <scope>NUCLEOTIDE SEQUENCE [LARGE SCALE GENOMIC DNA]</scope>
</reference>
<proteinExistence type="predicted"/>
<accession>A0A1F5E6V1</accession>